<sequence length="183" mass="21681">MPGYYGPGHPHYEFIRTYWPTTIPSLYHWKYEWSRDEELRALSNLEANTHVDLLSMPDRSLSNLHHYPSTYEQPTGPFVVSISYNLDYTLSYALLLNPGDPNNHVVGFELDLNEPDPIVPVSQWRVTYSSRLHTERKWSFHALRGDPLDWGRPECLWLIPNYDRRLHEELYYEADETPPDYQI</sequence>
<proteinExistence type="predicted"/>
<gene>
    <name evidence="1" type="ORF">MGU_10512</name>
</gene>
<protein>
    <submittedName>
        <fullName evidence="1">Uncharacterized protein</fullName>
    </submittedName>
</protein>
<evidence type="ECO:0000313" key="1">
    <source>
        <dbReference type="EMBL" id="KID82161.1"/>
    </source>
</evidence>
<dbReference type="HOGENOM" id="CLU_1475497_0_0_1"/>
<reference evidence="1 2" key="1">
    <citation type="journal article" date="2014" name="Proc. Natl. Acad. Sci. U.S.A.">
        <title>Trajectory and genomic determinants of fungal-pathogen speciation and host adaptation.</title>
        <authorList>
            <person name="Hu X."/>
            <person name="Xiao G."/>
            <person name="Zheng P."/>
            <person name="Shang Y."/>
            <person name="Su Y."/>
            <person name="Zhang X."/>
            <person name="Liu X."/>
            <person name="Zhan S."/>
            <person name="St Leger R.J."/>
            <person name="Wang C."/>
        </authorList>
    </citation>
    <scope>NUCLEOTIDE SEQUENCE [LARGE SCALE GENOMIC DNA]</scope>
    <source>
        <strain evidence="1 2">ARSEF 977</strain>
    </source>
</reference>
<evidence type="ECO:0000313" key="2">
    <source>
        <dbReference type="Proteomes" id="UP000031192"/>
    </source>
</evidence>
<comment type="caution">
    <text evidence="1">The sequence shown here is derived from an EMBL/GenBank/DDBJ whole genome shotgun (WGS) entry which is preliminary data.</text>
</comment>
<dbReference type="Proteomes" id="UP000031192">
    <property type="component" value="Unassembled WGS sequence"/>
</dbReference>
<accession>A0A0B4GXD8</accession>
<dbReference type="EMBL" id="AZNH01000100">
    <property type="protein sequence ID" value="KID82161.1"/>
    <property type="molecule type" value="Genomic_DNA"/>
</dbReference>
<dbReference type="AlphaFoldDB" id="A0A0B4GXD8"/>
<organism evidence="1 2">
    <name type="scientific">Metarhizium guizhouense (strain ARSEF 977)</name>
    <dbReference type="NCBI Taxonomy" id="1276136"/>
    <lineage>
        <taxon>Eukaryota</taxon>
        <taxon>Fungi</taxon>
        <taxon>Dikarya</taxon>
        <taxon>Ascomycota</taxon>
        <taxon>Pezizomycotina</taxon>
        <taxon>Sordariomycetes</taxon>
        <taxon>Hypocreomycetidae</taxon>
        <taxon>Hypocreales</taxon>
        <taxon>Clavicipitaceae</taxon>
        <taxon>Metarhizium</taxon>
    </lineage>
</organism>
<keyword evidence="2" id="KW-1185">Reference proteome</keyword>
<name>A0A0B4GXD8_METGA</name>
<dbReference type="OrthoDB" id="8926660at2759"/>